<gene>
    <name evidence="2" type="ORF">TUM4630_34060</name>
</gene>
<dbReference type="Proteomes" id="UP000761574">
    <property type="component" value="Unassembled WGS sequence"/>
</dbReference>
<name>A0ABQ4NSX1_9GAMM</name>
<feature type="transmembrane region" description="Helical" evidence="1">
    <location>
        <begin position="41"/>
        <end position="61"/>
    </location>
</feature>
<keyword evidence="3" id="KW-1185">Reference proteome</keyword>
<keyword evidence="1" id="KW-1133">Transmembrane helix</keyword>
<evidence type="ECO:0000256" key="1">
    <source>
        <dbReference type="SAM" id="Phobius"/>
    </source>
</evidence>
<reference evidence="2 3" key="1">
    <citation type="submission" date="2021-05" db="EMBL/GenBank/DDBJ databases">
        <title>Molecular characterization for Shewanella algae harboring chromosomal blaOXA-55-like strains isolated from clinical and environment sample.</title>
        <authorList>
            <person name="Ohama Y."/>
            <person name="Aoki K."/>
            <person name="Harada S."/>
            <person name="Moriya K."/>
            <person name="Ishii Y."/>
            <person name="Tateda K."/>
        </authorList>
    </citation>
    <scope>NUCLEOTIDE SEQUENCE [LARGE SCALE GENOMIC DNA]</scope>
    <source>
        <strain evidence="2 3">LMG 23746</strain>
    </source>
</reference>
<dbReference type="EMBL" id="BPFB01000064">
    <property type="protein sequence ID" value="GIU02433.1"/>
    <property type="molecule type" value="Genomic_DNA"/>
</dbReference>
<keyword evidence="1" id="KW-0472">Membrane</keyword>
<protein>
    <recommendedName>
        <fullName evidence="4">Antitermination protein NusG</fullName>
    </recommendedName>
</protein>
<proteinExistence type="predicted"/>
<dbReference type="RefSeq" id="WP_119979100.1">
    <property type="nucleotide sequence ID" value="NZ_BPFB01000064.1"/>
</dbReference>
<evidence type="ECO:0000313" key="3">
    <source>
        <dbReference type="Proteomes" id="UP000761574"/>
    </source>
</evidence>
<accession>A0ABQ4NSX1</accession>
<organism evidence="2 3">
    <name type="scientific">Shewanella algidipiscicola</name>
    <dbReference type="NCBI Taxonomy" id="614070"/>
    <lineage>
        <taxon>Bacteria</taxon>
        <taxon>Pseudomonadati</taxon>
        <taxon>Pseudomonadota</taxon>
        <taxon>Gammaproteobacteria</taxon>
        <taxon>Alteromonadales</taxon>
        <taxon>Shewanellaceae</taxon>
        <taxon>Shewanella</taxon>
    </lineage>
</organism>
<comment type="caution">
    <text evidence="2">The sequence shown here is derived from an EMBL/GenBank/DDBJ whole genome shotgun (WGS) entry which is preliminary data.</text>
</comment>
<sequence length="121" mass="13813">MLTKILVTLLIIAGALFYVRKPARSDQTETATQFGQRLLFRYVAMGFVVLALFGSAVYWYWTWQDGEQIVSVSIVSPLDNKVNIYQVHKRDISENEFTTVEGIKIRLSTQERIIIAPTDAK</sequence>
<keyword evidence="1" id="KW-0812">Transmembrane</keyword>
<evidence type="ECO:0000313" key="2">
    <source>
        <dbReference type="EMBL" id="GIU02433.1"/>
    </source>
</evidence>
<evidence type="ECO:0008006" key="4">
    <source>
        <dbReference type="Google" id="ProtNLM"/>
    </source>
</evidence>